<dbReference type="InterPro" id="IPR011990">
    <property type="entry name" value="TPR-like_helical_dom_sf"/>
</dbReference>
<protein>
    <submittedName>
        <fullName evidence="4">Helix-turn-helix transcriptional regulator</fullName>
    </submittedName>
</protein>
<keyword evidence="5" id="KW-1185">Reference proteome</keyword>
<dbReference type="RefSeq" id="WP_344669559.1">
    <property type="nucleotide sequence ID" value="NZ_BAAAQN010000048.1"/>
</dbReference>
<evidence type="ECO:0000256" key="2">
    <source>
        <dbReference type="ARBA" id="ARBA00022840"/>
    </source>
</evidence>
<dbReference type="Pfam" id="PF13191">
    <property type="entry name" value="AAA_16"/>
    <property type="match status" value="1"/>
</dbReference>
<dbReference type="InterPro" id="IPR016032">
    <property type="entry name" value="Sig_transdc_resp-reg_C-effctor"/>
</dbReference>
<keyword evidence="2" id="KW-0067">ATP-binding</keyword>
<dbReference type="PROSITE" id="PS50043">
    <property type="entry name" value="HTH_LUXR_2"/>
    <property type="match status" value="1"/>
</dbReference>
<dbReference type="InterPro" id="IPR041664">
    <property type="entry name" value="AAA_16"/>
</dbReference>
<dbReference type="Proteomes" id="UP001500751">
    <property type="component" value="Unassembled WGS sequence"/>
</dbReference>
<dbReference type="Pfam" id="PF00196">
    <property type="entry name" value="GerE"/>
    <property type="match status" value="1"/>
</dbReference>
<dbReference type="PANTHER" id="PTHR16305">
    <property type="entry name" value="TESTICULAR SOLUBLE ADENYLYL CYCLASE"/>
    <property type="match status" value="1"/>
</dbReference>
<gene>
    <name evidence="4" type="ORF">GCM10009839_65460</name>
</gene>
<name>A0ABP5GLB9_9ACTN</name>
<dbReference type="SUPFAM" id="SSF46894">
    <property type="entry name" value="C-terminal effector domain of the bipartite response regulators"/>
    <property type="match status" value="1"/>
</dbReference>
<dbReference type="SUPFAM" id="SSF52540">
    <property type="entry name" value="P-loop containing nucleoside triphosphate hydrolases"/>
    <property type="match status" value="1"/>
</dbReference>
<dbReference type="InterPro" id="IPR000792">
    <property type="entry name" value="Tscrpt_reg_LuxR_C"/>
</dbReference>
<reference evidence="5" key="1">
    <citation type="journal article" date="2019" name="Int. J. Syst. Evol. Microbiol.">
        <title>The Global Catalogue of Microorganisms (GCM) 10K type strain sequencing project: providing services to taxonomists for standard genome sequencing and annotation.</title>
        <authorList>
            <consortium name="The Broad Institute Genomics Platform"/>
            <consortium name="The Broad Institute Genome Sequencing Center for Infectious Disease"/>
            <person name="Wu L."/>
            <person name="Ma J."/>
        </authorList>
    </citation>
    <scope>NUCLEOTIDE SEQUENCE [LARGE SCALE GENOMIC DNA]</scope>
    <source>
        <strain evidence="5">JCM 16014</strain>
    </source>
</reference>
<dbReference type="EMBL" id="BAAAQN010000048">
    <property type="protein sequence ID" value="GAA2050101.1"/>
    <property type="molecule type" value="Genomic_DNA"/>
</dbReference>
<accession>A0ABP5GLB9</accession>
<evidence type="ECO:0000313" key="4">
    <source>
        <dbReference type="EMBL" id="GAA2050101.1"/>
    </source>
</evidence>
<evidence type="ECO:0000256" key="1">
    <source>
        <dbReference type="ARBA" id="ARBA00022741"/>
    </source>
</evidence>
<dbReference type="PROSITE" id="PS00622">
    <property type="entry name" value="HTH_LUXR_1"/>
    <property type="match status" value="1"/>
</dbReference>
<sequence length="996" mass="102265">MTSSTAGPARADAAEPPIGRAAEAARIAGHLRTVGHPSTAGHPRTTPPAERGLLVSGAAGIGKSVVLRHAADQARERFRVVEAAGSPAEQAMPFAGLNQVLRPLMMSGLPIPAAPSAALAELFGESDGTADGASCVRAADATVRVLAGVAAARPVLLLIDDVHWLDEASQRVLIAASRALTAEPVALIAAGRTGRGGPFFEAGLARICLEPLTETASRAVLQQDGGLPAGARLERVIRMAAGNPLALVELARAWAARPDPLGGPAAADPLTARLRAAFADRLAGLSGRARDLLLVAAVHDDDRIPVLAEMAAALASGGDDRDRIGEAAGEAIGDVISEMIGDAIRPAEDRRILIRLTGSPTASGPAAAAPERIVFAEPLLRSVVLDSEPLVRIQTAHAAVAACLGPDDDRTLWHHAHAVVGPDEPVAAALESAAAEAAAGMDFAAAAVLAERAAELTADHNVRASRLLAAAAHCEELGRRDVVGRLLAEAARGPLGLVDRARAELLTLDLGDGADDPAVIGHLRALALATASVGEDALGWELLAAAALRAWRADPGPAERGRIVETADQLSVPTGDRSRPDPRRLFVMAMADPVGHGAEVLSALAAISAEDLAAAEPRAVAAWGMAARAVGDHARAAELLGRAGDGLRAQGRHGRLALVSAMQAGALVADGEFVRARAVAEETLRLSESTGQPMWQAGALTVLGLVDAVRGDFAGATRIADELAQDPVAFGPSLVRSLICQIRGVALMAAGRHAEAYPILRQAFDTESAAYHVSGRISALGHLAETAVHCGAVPDARAVVAAMAEVHRSAPAPSLRAQIAVAEAFLAEEAQGAQVCEAALAVTGLPVFARARIELVHGRWSRRNRLVAASREPLASAAAAFDRLGARYWAERALAELGAAGERGADGRPVSGPGTGAVRNAALESLSPQERQVALLAAQGLTNPQIGRRLSIAHRTVSSHLARIFPKLGITSRGQLAGRIGGDGMDGAADPAEVEP</sequence>
<comment type="caution">
    <text evidence="4">The sequence shown here is derived from an EMBL/GenBank/DDBJ whole genome shotgun (WGS) entry which is preliminary data.</text>
</comment>
<feature type="domain" description="HTH luxR-type" evidence="3">
    <location>
        <begin position="919"/>
        <end position="984"/>
    </location>
</feature>
<proteinExistence type="predicted"/>
<dbReference type="Gene3D" id="1.10.10.10">
    <property type="entry name" value="Winged helix-like DNA-binding domain superfamily/Winged helix DNA-binding domain"/>
    <property type="match status" value="1"/>
</dbReference>
<keyword evidence="1" id="KW-0547">Nucleotide-binding</keyword>
<dbReference type="PANTHER" id="PTHR16305:SF35">
    <property type="entry name" value="TRANSCRIPTIONAL ACTIVATOR DOMAIN"/>
    <property type="match status" value="1"/>
</dbReference>
<evidence type="ECO:0000259" key="3">
    <source>
        <dbReference type="PROSITE" id="PS50043"/>
    </source>
</evidence>
<organism evidence="4 5">
    <name type="scientific">Catenulispora yoronensis</name>
    <dbReference type="NCBI Taxonomy" id="450799"/>
    <lineage>
        <taxon>Bacteria</taxon>
        <taxon>Bacillati</taxon>
        <taxon>Actinomycetota</taxon>
        <taxon>Actinomycetes</taxon>
        <taxon>Catenulisporales</taxon>
        <taxon>Catenulisporaceae</taxon>
        <taxon>Catenulispora</taxon>
    </lineage>
</organism>
<evidence type="ECO:0000313" key="5">
    <source>
        <dbReference type="Proteomes" id="UP001500751"/>
    </source>
</evidence>
<dbReference type="InterPro" id="IPR027417">
    <property type="entry name" value="P-loop_NTPase"/>
</dbReference>
<dbReference type="SUPFAM" id="SSF48452">
    <property type="entry name" value="TPR-like"/>
    <property type="match status" value="1"/>
</dbReference>
<dbReference type="PRINTS" id="PR00038">
    <property type="entry name" value="HTHLUXR"/>
</dbReference>
<dbReference type="InterPro" id="IPR036388">
    <property type="entry name" value="WH-like_DNA-bd_sf"/>
</dbReference>
<dbReference type="SMART" id="SM00421">
    <property type="entry name" value="HTH_LUXR"/>
    <property type="match status" value="1"/>
</dbReference>
<dbReference type="CDD" id="cd06170">
    <property type="entry name" value="LuxR_C_like"/>
    <property type="match status" value="1"/>
</dbReference>